<proteinExistence type="inferred from homology"/>
<dbReference type="OrthoDB" id="127519at2759"/>
<dbReference type="Pfam" id="PF16810">
    <property type="entry name" value="RXLR"/>
    <property type="match status" value="1"/>
</dbReference>
<reference evidence="7" key="1">
    <citation type="submission" date="2021-02" db="EMBL/GenBank/DDBJ databases">
        <authorList>
            <person name="Palmer J.M."/>
        </authorList>
    </citation>
    <scope>NUCLEOTIDE SEQUENCE</scope>
    <source>
        <strain evidence="7">SCRP734</strain>
    </source>
</reference>
<comment type="subcellular location">
    <subcellularLocation>
        <location evidence="1 5">Secreted</location>
    </subcellularLocation>
</comment>
<evidence type="ECO:0000313" key="7">
    <source>
        <dbReference type="EMBL" id="KAG7377686.1"/>
    </source>
</evidence>
<feature type="chain" id="PRO_5035717454" description="RxLR effector protein" evidence="5">
    <location>
        <begin position="21"/>
        <end position="179"/>
    </location>
</feature>
<evidence type="ECO:0000256" key="2">
    <source>
        <dbReference type="ARBA" id="ARBA00010400"/>
    </source>
</evidence>
<keyword evidence="8" id="KW-1185">Reference proteome</keyword>
<name>A0A8T1V9Q0_9STRA</name>
<comment type="caution">
    <text evidence="7">The sequence shown here is derived from an EMBL/GenBank/DDBJ whole genome shotgun (WGS) entry which is preliminary data.</text>
</comment>
<protein>
    <recommendedName>
        <fullName evidence="5">RxLR effector protein</fullName>
    </recommendedName>
</protein>
<evidence type="ECO:0000256" key="4">
    <source>
        <dbReference type="ARBA" id="ARBA00022729"/>
    </source>
</evidence>
<evidence type="ECO:0000256" key="5">
    <source>
        <dbReference type="RuleBase" id="RU367124"/>
    </source>
</evidence>
<dbReference type="InterPro" id="IPR031825">
    <property type="entry name" value="RXLR"/>
</dbReference>
<gene>
    <name evidence="7" type="ORF">PHYPSEUDO_011158</name>
</gene>
<comment type="similarity">
    <text evidence="2 5">Belongs to the RxLR effector family.</text>
</comment>
<evidence type="ECO:0000256" key="3">
    <source>
        <dbReference type="ARBA" id="ARBA00022525"/>
    </source>
</evidence>
<feature type="region of interest" description="Disordered" evidence="6">
    <location>
        <begin position="25"/>
        <end position="49"/>
    </location>
</feature>
<evidence type="ECO:0000313" key="8">
    <source>
        <dbReference type="Proteomes" id="UP000694044"/>
    </source>
</evidence>
<comment type="function">
    <text evidence="5">Effector that suppresses plant defense responses during pathogen infection.</text>
</comment>
<keyword evidence="4 5" id="KW-0732">Signal</keyword>
<dbReference type="AlphaFoldDB" id="A0A8T1V9Q0"/>
<evidence type="ECO:0000256" key="6">
    <source>
        <dbReference type="SAM" id="MobiDB-lite"/>
    </source>
</evidence>
<comment type="domain">
    <text evidence="5">The RxLR-dEER motif acts to carry the protein into the host cell cytoplasm through binding to cell surface phosphatidylinositol-3-phosphate.</text>
</comment>
<organism evidence="7 8">
    <name type="scientific">Phytophthora pseudosyringae</name>
    <dbReference type="NCBI Taxonomy" id="221518"/>
    <lineage>
        <taxon>Eukaryota</taxon>
        <taxon>Sar</taxon>
        <taxon>Stramenopiles</taxon>
        <taxon>Oomycota</taxon>
        <taxon>Peronosporomycetes</taxon>
        <taxon>Peronosporales</taxon>
        <taxon>Peronosporaceae</taxon>
        <taxon>Phytophthora</taxon>
    </lineage>
</organism>
<dbReference type="EMBL" id="JAGDFM010000493">
    <property type="protein sequence ID" value="KAG7377686.1"/>
    <property type="molecule type" value="Genomic_DNA"/>
</dbReference>
<feature type="signal peptide" evidence="5">
    <location>
        <begin position="1"/>
        <end position="20"/>
    </location>
</feature>
<sequence>MRAYFVVVLVVATLVARPGALDSRRATGIMSPDTPQWSTAQEDGLPTKRHLRKKELEDESEEERVIESQFSSVTKLLEKLPSIERKGLLDEFKKLSPAYQAGFLKRLESLNRQDIIDTTGKVPYFVKKFPDSWAGRILQYNAWIWKSRTPEWVEKRYPAFAKGYDLFYNNRMTGGYKYA</sequence>
<accession>A0A8T1V9Q0</accession>
<dbReference type="Proteomes" id="UP000694044">
    <property type="component" value="Unassembled WGS sequence"/>
</dbReference>
<keyword evidence="3 5" id="KW-0964">Secreted</keyword>
<evidence type="ECO:0000256" key="1">
    <source>
        <dbReference type="ARBA" id="ARBA00004613"/>
    </source>
</evidence>